<dbReference type="Proteomes" id="UP000055060">
    <property type="component" value="Unassembled WGS sequence"/>
</dbReference>
<keyword evidence="3" id="KW-1185">Reference proteome</keyword>
<organism evidence="2">
    <name type="scientific">Longilinea arvoryzae</name>
    <dbReference type="NCBI Taxonomy" id="360412"/>
    <lineage>
        <taxon>Bacteria</taxon>
        <taxon>Bacillati</taxon>
        <taxon>Chloroflexota</taxon>
        <taxon>Anaerolineae</taxon>
        <taxon>Anaerolineales</taxon>
        <taxon>Anaerolineaceae</taxon>
        <taxon>Longilinea</taxon>
    </lineage>
</organism>
<dbReference type="PANTHER" id="PTHR34404">
    <property type="entry name" value="REGULATORY PROTEIN, FMDB FAMILY"/>
    <property type="match status" value="1"/>
</dbReference>
<name>A0A0S7BJG3_9CHLR</name>
<dbReference type="RefSeq" id="WP_075073857.1">
    <property type="nucleotide sequence ID" value="NZ_DF967972.1"/>
</dbReference>
<gene>
    <name evidence="2" type="ORF">LARV_02387</name>
</gene>
<dbReference type="InterPro" id="IPR013429">
    <property type="entry name" value="Regulatory_FmdB_Zinc_ribbon"/>
</dbReference>
<protein>
    <submittedName>
        <fullName evidence="2">Putative regulatory protein, FmdB family</fullName>
    </submittedName>
</protein>
<evidence type="ECO:0000313" key="3">
    <source>
        <dbReference type="Proteomes" id="UP000055060"/>
    </source>
</evidence>
<sequence>MPVYQFECDICGKQFERRLPISHADEMPACPAGHQAVHRVYSVPVVVYKGSGFYSTDHRKSTSSSSK</sequence>
<dbReference type="EMBL" id="DF967972">
    <property type="protein sequence ID" value="GAP14614.1"/>
    <property type="molecule type" value="Genomic_DNA"/>
</dbReference>
<feature type="domain" description="Putative regulatory protein FmdB zinc ribbon" evidence="1">
    <location>
        <begin position="1"/>
        <end position="42"/>
    </location>
</feature>
<dbReference type="AlphaFoldDB" id="A0A0S7BJG3"/>
<proteinExistence type="predicted"/>
<dbReference type="Pfam" id="PF09723">
    <property type="entry name" value="Zn_ribbon_8"/>
    <property type="match status" value="1"/>
</dbReference>
<dbReference type="SMART" id="SM00834">
    <property type="entry name" value="CxxC_CXXC_SSSS"/>
    <property type="match status" value="1"/>
</dbReference>
<dbReference type="STRING" id="360412.LARV_02387"/>
<evidence type="ECO:0000259" key="1">
    <source>
        <dbReference type="SMART" id="SM00834"/>
    </source>
</evidence>
<dbReference type="PANTHER" id="PTHR34404:SF2">
    <property type="entry name" value="CONSERVED SERINE RICH PROTEIN"/>
    <property type="match status" value="1"/>
</dbReference>
<dbReference type="NCBIfam" id="TIGR02605">
    <property type="entry name" value="CxxC_CxxC_SSSS"/>
    <property type="match status" value="1"/>
</dbReference>
<evidence type="ECO:0000313" key="2">
    <source>
        <dbReference type="EMBL" id="GAP14614.1"/>
    </source>
</evidence>
<reference evidence="2" key="1">
    <citation type="submission" date="2015-07" db="EMBL/GenBank/DDBJ databases">
        <title>Draft Genome Sequences of Anaerolinea thermolimosa IMO-1, Bellilinea caldifistulae GOMI-1, Leptolinea tardivitalis YMTK-2, Levilinea saccharolytica KIBI-1,Longilinea arvoryzae KOME-1, Previously Described as Members of the Anaerolineaceae (Chloroflexi).</title>
        <authorList>
            <person name="Sekiguchi Y."/>
            <person name="Ohashi A."/>
            <person name="Matsuura N."/>
            <person name="Tourlousse M.D."/>
        </authorList>
    </citation>
    <scope>NUCLEOTIDE SEQUENCE [LARGE SCALE GENOMIC DNA]</scope>
    <source>
        <strain evidence="2">KOME-1</strain>
    </source>
</reference>
<accession>A0A0S7BJG3</accession>
<dbReference type="Gene3D" id="3.30.160.60">
    <property type="entry name" value="Classic Zinc Finger"/>
    <property type="match status" value="1"/>
</dbReference>